<dbReference type="KEGG" id="bteq:G4P54_06260"/>
<dbReference type="GO" id="GO:0005737">
    <property type="term" value="C:cytoplasm"/>
    <property type="evidence" value="ECO:0007669"/>
    <property type="project" value="TreeGrafter"/>
</dbReference>
<dbReference type="InterPro" id="IPR000182">
    <property type="entry name" value="GNAT_dom"/>
</dbReference>
<dbReference type="PROSITE" id="PS51186">
    <property type="entry name" value="GNAT"/>
    <property type="match status" value="1"/>
</dbReference>
<dbReference type="PANTHER" id="PTHR43792:SF8">
    <property type="entry name" value="[RIBOSOMAL PROTEIN US5]-ALANINE N-ACETYLTRANSFERASE"/>
    <property type="match status" value="1"/>
</dbReference>
<dbReference type="Gene3D" id="3.40.630.30">
    <property type="match status" value="1"/>
</dbReference>
<name>A0A6H0WJG8_9BACI</name>
<comment type="similarity">
    <text evidence="3">Belongs to the acetyltransferase family. RimJ subfamily.</text>
</comment>
<sequence length="182" mass="21136">MLKGKTIYVRPLQVENAEENLRLQSENRNFFEQFSMIRADDYYTVEGQRKRITEYQERLENDEEYHFGIFTVSDDTLIGTVSLFQIIRGALQTAFIGYFLDKAHNGKGLMTEAVRLVVDYAFHELKLHRIEAGVMPRNLGSMRVLEKAGFHKEGIARKNVKINGVWEDHQVLAILNPDDEQQ</sequence>
<dbReference type="Pfam" id="PF13302">
    <property type="entry name" value="Acetyltransf_3"/>
    <property type="match status" value="1"/>
</dbReference>
<dbReference type="SUPFAM" id="SSF55729">
    <property type="entry name" value="Acyl-CoA N-acyltransferases (Nat)"/>
    <property type="match status" value="1"/>
</dbReference>
<evidence type="ECO:0000313" key="5">
    <source>
        <dbReference type="EMBL" id="QIW79423.1"/>
    </source>
</evidence>
<dbReference type="RefSeq" id="WP_167872118.1">
    <property type="nucleotide sequence ID" value="NZ_CP048852.1"/>
</dbReference>
<evidence type="ECO:0000259" key="4">
    <source>
        <dbReference type="PROSITE" id="PS51186"/>
    </source>
</evidence>
<reference evidence="5 6" key="1">
    <citation type="submission" date="2020-02" db="EMBL/GenBank/DDBJ databases">
        <title>Genome sequencing, annotation and comparative genomic analysis of Bacillus tequilensis EA-CB0015, an effective biological control agent against Pseudocercospora fijiensis in banana plants.</title>
        <authorList>
            <person name="Cuellar-Gaviria T.Z."/>
            <person name="Ju K.-S."/>
            <person name="Villegas-Escobar V."/>
        </authorList>
    </citation>
    <scope>NUCLEOTIDE SEQUENCE [LARGE SCALE GENOMIC DNA]</scope>
    <source>
        <strain evidence="5 6">EA-CB0015</strain>
    </source>
</reference>
<gene>
    <name evidence="5" type="ORF">G4P54_06260</name>
</gene>
<dbReference type="Proteomes" id="UP000501914">
    <property type="component" value="Chromosome"/>
</dbReference>
<keyword evidence="6" id="KW-1185">Reference proteome</keyword>
<dbReference type="InterPro" id="IPR016181">
    <property type="entry name" value="Acyl_CoA_acyltransferase"/>
</dbReference>
<evidence type="ECO:0000256" key="2">
    <source>
        <dbReference type="ARBA" id="ARBA00023315"/>
    </source>
</evidence>
<accession>A0A6H0WJG8</accession>
<dbReference type="InterPro" id="IPR051531">
    <property type="entry name" value="N-acetyltransferase"/>
</dbReference>
<evidence type="ECO:0000313" key="6">
    <source>
        <dbReference type="Proteomes" id="UP000501914"/>
    </source>
</evidence>
<protein>
    <submittedName>
        <fullName evidence="5">GNAT family N-acetyltransferase</fullName>
    </submittedName>
</protein>
<dbReference type="GO" id="GO:0008999">
    <property type="term" value="F:protein-N-terminal-alanine acetyltransferase activity"/>
    <property type="evidence" value="ECO:0007669"/>
    <property type="project" value="TreeGrafter"/>
</dbReference>
<keyword evidence="2" id="KW-0012">Acyltransferase</keyword>
<proteinExistence type="inferred from homology"/>
<evidence type="ECO:0000256" key="1">
    <source>
        <dbReference type="ARBA" id="ARBA00022679"/>
    </source>
</evidence>
<organism evidence="5 6">
    <name type="scientific">Bacillus tequilensis</name>
    <dbReference type="NCBI Taxonomy" id="227866"/>
    <lineage>
        <taxon>Bacteria</taxon>
        <taxon>Bacillati</taxon>
        <taxon>Bacillota</taxon>
        <taxon>Bacilli</taxon>
        <taxon>Bacillales</taxon>
        <taxon>Bacillaceae</taxon>
        <taxon>Bacillus</taxon>
    </lineage>
</organism>
<dbReference type="AlphaFoldDB" id="A0A6H0WJG8"/>
<dbReference type="PANTHER" id="PTHR43792">
    <property type="entry name" value="GNAT FAMILY, PUTATIVE (AFU_ORTHOLOGUE AFUA_3G00765)-RELATED-RELATED"/>
    <property type="match status" value="1"/>
</dbReference>
<dbReference type="FunFam" id="3.40.630.30:FF:000005">
    <property type="entry name" value="Ribosomal protein alanine acetyltransferase"/>
    <property type="match status" value="1"/>
</dbReference>
<keyword evidence="1 5" id="KW-0808">Transferase</keyword>
<dbReference type="EMBL" id="CP048852">
    <property type="protein sequence ID" value="QIW79423.1"/>
    <property type="molecule type" value="Genomic_DNA"/>
</dbReference>
<evidence type="ECO:0000256" key="3">
    <source>
        <dbReference type="ARBA" id="ARBA00038502"/>
    </source>
</evidence>
<feature type="domain" description="N-acetyltransferase" evidence="4">
    <location>
        <begin position="21"/>
        <end position="172"/>
    </location>
</feature>